<evidence type="ECO:0000256" key="12">
    <source>
        <dbReference type="RuleBase" id="RU003694"/>
    </source>
</evidence>
<dbReference type="Pfam" id="PF01638">
    <property type="entry name" value="HxlR"/>
    <property type="match status" value="1"/>
</dbReference>
<organism evidence="18 19">
    <name type="scientific">Beauveria bassiana D1-5</name>
    <dbReference type="NCBI Taxonomy" id="1245745"/>
    <lineage>
        <taxon>Eukaryota</taxon>
        <taxon>Fungi</taxon>
        <taxon>Dikarya</taxon>
        <taxon>Ascomycota</taxon>
        <taxon>Pezizomycotina</taxon>
        <taxon>Sordariomycetes</taxon>
        <taxon>Hypocreomycetidae</taxon>
        <taxon>Hypocreales</taxon>
        <taxon>Cordycipitaceae</taxon>
        <taxon>Beauveria</taxon>
    </lineage>
</organism>
<gene>
    <name evidence="18" type="ORF">BBAD15_g562</name>
</gene>
<dbReference type="Gene3D" id="1.20.1720.10">
    <property type="entry name" value="Multidrug resistance protein D"/>
    <property type="match status" value="1"/>
</dbReference>
<feature type="transmembrane region" description="Helical" evidence="14">
    <location>
        <begin position="508"/>
        <end position="529"/>
    </location>
</feature>
<protein>
    <recommendedName>
        <fullName evidence="3">beta-ketoacyl-[acyl-carrier-protein] synthase I</fullName>
        <ecNumber evidence="3">2.3.1.41</ecNumber>
    </recommendedName>
</protein>
<keyword evidence="11" id="KW-0012">Acyltransferase</keyword>
<dbReference type="SUPFAM" id="SSF46785">
    <property type="entry name" value="Winged helix' DNA-binding domain"/>
    <property type="match status" value="1"/>
</dbReference>
<evidence type="ECO:0000313" key="18">
    <source>
        <dbReference type="EMBL" id="KGQ13557.1"/>
    </source>
</evidence>
<dbReference type="InterPro" id="IPR017568">
    <property type="entry name" value="3-oxoacyl-ACP_synth-2"/>
</dbReference>
<feature type="transmembrane region" description="Helical" evidence="14">
    <location>
        <begin position="562"/>
        <end position="587"/>
    </location>
</feature>
<dbReference type="PROSITE" id="PS51118">
    <property type="entry name" value="HTH_HXLR"/>
    <property type="match status" value="1"/>
</dbReference>
<dbReference type="Pfam" id="PF02801">
    <property type="entry name" value="Ketoacyl-synt_C"/>
    <property type="match status" value="1"/>
</dbReference>
<evidence type="ECO:0000256" key="4">
    <source>
        <dbReference type="ARBA" id="ARBA00022448"/>
    </source>
</evidence>
<dbReference type="SUPFAM" id="SSF111369">
    <property type="entry name" value="HlyD-like secretion proteins"/>
    <property type="match status" value="2"/>
</dbReference>
<feature type="transmembrane region" description="Helical" evidence="14">
    <location>
        <begin position="792"/>
        <end position="809"/>
    </location>
</feature>
<name>A0A0A2W4H9_BEABA</name>
<keyword evidence="5" id="KW-1003">Cell membrane</keyword>
<accession>A0A0A2W4H9</accession>
<evidence type="ECO:0000256" key="5">
    <source>
        <dbReference type="ARBA" id="ARBA00022475"/>
    </source>
</evidence>
<feature type="domain" description="Major facilitator superfamily (MFS) profile" evidence="15">
    <location>
        <begin position="471"/>
        <end position="908"/>
    </location>
</feature>
<dbReference type="Proteomes" id="UP000030106">
    <property type="component" value="Unassembled WGS sequence"/>
</dbReference>
<keyword evidence="14" id="KW-0472">Membrane</keyword>
<dbReference type="Gene3D" id="1.10.10.10">
    <property type="entry name" value="Winged helix-like DNA-binding domain superfamily/Winged helix DNA-binding domain"/>
    <property type="match status" value="1"/>
</dbReference>
<dbReference type="InterPro" id="IPR020841">
    <property type="entry name" value="PKS_Beta-ketoAc_synthase_dom"/>
</dbReference>
<dbReference type="InterPro" id="IPR020846">
    <property type="entry name" value="MFS_dom"/>
</dbReference>
<dbReference type="NCBIfam" id="TIGR03150">
    <property type="entry name" value="fabF"/>
    <property type="match status" value="1"/>
</dbReference>
<evidence type="ECO:0000256" key="10">
    <source>
        <dbReference type="ARBA" id="ARBA00023160"/>
    </source>
</evidence>
<keyword evidence="4" id="KW-0813">Transport</keyword>
<evidence type="ECO:0000256" key="9">
    <source>
        <dbReference type="ARBA" id="ARBA00023098"/>
    </source>
</evidence>
<dbReference type="Gene3D" id="2.40.30.170">
    <property type="match status" value="1"/>
</dbReference>
<feature type="transmembrane region" description="Helical" evidence="14">
    <location>
        <begin position="731"/>
        <end position="752"/>
    </location>
</feature>
<dbReference type="Gene3D" id="2.40.50.100">
    <property type="match status" value="1"/>
</dbReference>
<dbReference type="NCBIfam" id="TIGR00711">
    <property type="entry name" value="efflux_EmrB"/>
    <property type="match status" value="1"/>
</dbReference>
<dbReference type="GO" id="GO:0005886">
    <property type="term" value="C:plasma membrane"/>
    <property type="evidence" value="ECO:0007669"/>
    <property type="project" value="UniProtKB-SubCell"/>
</dbReference>
<comment type="caution">
    <text evidence="18">The sequence shown here is derived from an EMBL/GenBank/DDBJ whole genome shotgun (WGS) entry which is preliminary data.</text>
</comment>
<dbReference type="PANTHER" id="PTHR11712:SF321">
    <property type="entry name" value="3-OXOACYL-[ACYL-CARRIER-PROTEIN] SYNTHASE 2"/>
    <property type="match status" value="1"/>
</dbReference>
<dbReference type="Gene3D" id="1.20.1250.20">
    <property type="entry name" value="MFS general substrate transporter like domains"/>
    <property type="match status" value="1"/>
</dbReference>
<feature type="domain" description="HTH hxlR-type" evidence="16">
    <location>
        <begin position="1"/>
        <end position="82"/>
    </location>
</feature>
<dbReference type="Pfam" id="PF00109">
    <property type="entry name" value="ketoacyl-synt"/>
    <property type="match status" value="1"/>
</dbReference>
<evidence type="ECO:0000256" key="6">
    <source>
        <dbReference type="ARBA" id="ARBA00022516"/>
    </source>
</evidence>
<dbReference type="STRING" id="1245745.A0A0A2W4H9"/>
<dbReference type="SUPFAM" id="SSF53901">
    <property type="entry name" value="Thiolase-like"/>
    <property type="match status" value="2"/>
</dbReference>
<dbReference type="InterPro" id="IPR036259">
    <property type="entry name" value="MFS_trans_sf"/>
</dbReference>
<feature type="transmembrane region" description="Helical" evidence="14">
    <location>
        <begin position="689"/>
        <end position="710"/>
    </location>
</feature>
<dbReference type="CDD" id="cd00834">
    <property type="entry name" value="KAS_I_II"/>
    <property type="match status" value="1"/>
</dbReference>
<dbReference type="InterPro" id="IPR036388">
    <property type="entry name" value="WH-like_DNA-bd_sf"/>
</dbReference>
<dbReference type="PRINTS" id="PR01036">
    <property type="entry name" value="TCRTETB"/>
</dbReference>
<evidence type="ECO:0000256" key="3">
    <source>
        <dbReference type="ARBA" id="ARBA00013191"/>
    </source>
</evidence>
<dbReference type="Pfam" id="PF25917">
    <property type="entry name" value="BSH_RND"/>
    <property type="match status" value="1"/>
</dbReference>
<dbReference type="Gene3D" id="3.40.47.10">
    <property type="match status" value="1"/>
</dbReference>
<dbReference type="GO" id="GO:0022857">
    <property type="term" value="F:transmembrane transporter activity"/>
    <property type="evidence" value="ECO:0007669"/>
    <property type="project" value="InterPro"/>
</dbReference>
<feature type="transmembrane region" description="Helical" evidence="14">
    <location>
        <begin position="758"/>
        <end position="780"/>
    </location>
</feature>
<comment type="subcellular location">
    <subcellularLocation>
        <location evidence="1">Cell membrane</location>
        <topology evidence="1">Multi-pass membrane protein</topology>
    </subcellularLocation>
</comment>
<keyword evidence="14" id="KW-1133">Transmembrane helix</keyword>
<dbReference type="InterPro" id="IPR014030">
    <property type="entry name" value="Ketoacyl_synth_N"/>
</dbReference>
<dbReference type="InterPro" id="IPR014031">
    <property type="entry name" value="Ketoacyl_synth_C"/>
</dbReference>
<reference evidence="18 19" key="1">
    <citation type="submission" date="2012-10" db="EMBL/GenBank/DDBJ databases">
        <title>Genome sequencing and analysis of entomopathogenic fungi Beauveria bassiana D1-5.</title>
        <authorList>
            <person name="Li Q."/>
            <person name="Wang L."/>
            <person name="Zhang Z."/>
            <person name="Wang Q."/>
            <person name="Ren J."/>
            <person name="Wang M."/>
            <person name="Xu W."/>
            <person name="Wang J."/>
            <person name="Lu Y."/>
            <person name="Du Q."/>
            <person name="Sun Z."/>
        </authorList>
    </citation>
    <scope>NUCLEOTIDE SEQUENCE [LARGE SCALE GENOMIC DNA]</scope>
    <source>
        <strain evidence="18 19">D1-5</strain>
    </source>
</reference>
<dbReference type="NCBIfam" id="NF004970">
    <property type="entry name" value="PRK06333.1"/>
    <property type="match status" value="1"/>
</dbReference>
<dbReference type="InterPro" id="IPR058625">
    <property type="entry name" value="MdtA-like_BSH"/>
</dbReference>
<evidence type="ECO:0000256" key="14">
    <source>
        <dbReference type="SAM" id="Phobius"/>
    </source>
</evidence>
<evidence type="ECO:0000256" key="11">
    <source>
        <dbReference type="ARBA" id="ARBA00023315"/>
    </source>
</evidence>
<evidence type="ECO:0000256" key="1">
    <source>
        <dbReference type="ARBA" id="ARBA00004651"/>
    </source>
</evidence>
<dbReference type="InterPro" id="IPR002577">
    <property type="entry name" value="HTH_HxlR"/>
</dbReference>
<dbReference type="NCBIfam" id="NF005589">
    <property type="entry name" value="PRK07314.1"/>
    <property type="match status" value="1"/>
</dbReference>
<dbReference type="Pfam" id="PF07690">
    <property type="entry name" value="MFS_1"/>
    <property type="match status" value="1"/>
</dbReference>
<dbReference type="InterPro" id="IPR018201">
    <property type="entry name" value="Ketoacyl_synth_AS"/>
</dbReference>
<dbReference type="GO" id="GO:0004315">
    <property type="term" value="F:3-oxoacyl-[acyl-carrier-protein] synthase activity"/>
    <property type="evidence" value="ECO:0007669"/>
    <property type="project" value="UniProtKB-EC"/>
</dbReference>
<keyword evidence="9" id="KW-0443">Lipid metabolism</keyword>
<evidence type="ECO:0000313" key="19">
    <source>
        <dbReference type="Proteomes" id="UP000030106"/>
    </source>
</evidence>
<feature type="domain" description="Ketosynthase family 3 (KS3)" evidence="17">
    <location>
        <begin position="951"/>
        <end position="1368"/>
    </location>
</feature>
<keyword evidence="8" id="KW-0276">Fatty acid metabolism</keyword>
<feature type="transmembrane region" description="Helical" evidence="14">
    <location>
        <begin position="469"/>
        <end position="488"/>
    </location>
</feature>
<dbReference type="EMBL" id="ANFO01000036">
    <property type="protein sequence ID" value="KGQ13557.1"/>
    <property type="molecule type" value="Genomic_DNA"/>
</dbReference>
<sequence length="1373" mass="146681">MILRDALAGFTRFDEFQKSSNVAPNILSRRLKELVDDGLLEKVCYSSAPPRYEYHLTQRGRDFRMVLLALAEWGNRHFAPEGRQMQLVERETQRPVEPILTDKETGEPIVPGKYAMVPGPAASPMMKYRHDYLQRKHAGYGAWWWQSGRFIQSTDDAYIGGDISAISTKVSGYIQQIAVQDNMAVKKGDLLIRIDDRDYQAALAKALGEVAAQQAALADIAATRQLQQATIEGSAASLAAAAAATDKTANDNRRYNALEASSAISAQIRDNASADYRRARAEQSKALADKAVAQRQLAVLDAREKQTQAALEQAQANLAMAKLNLSYTEIRAPFDGVIGNRRAWTGSFVTSGTQLLSLVPSQGLWVDANFKENQLAHMRAGLPVTVVADVLPNHTFKGHVTSVSPATGSRFSILPAENATGNFTKIVQRVPVRIALEGDGAKLDVLRPGLSVIAAPMPQGISMPMAKKIFAFASMCVGMFIALIDIQIVSASLRDIGGGLSAGDDETVWVQTSYLIAEIIIIPLSGWLARVMSTRWLFAASAAGFTLMSLLCGWAWNIQSMIAFRALQGLAGGSMIPLVFTTAFAFFQGKQRVIAAATIGGLASLAPTLGPTVGGWITENFNWHWLFFINVIPGIYIAVAVPLLVKVDSPDFSLLRGADYFSILLQAASLGCLEYTLEEGPRWGWFDDSTIATTGWIALLCGIAFIIRTLRHAQPVMDLRALKDRTFSLGCYFSFMAGVGIFATIYLTPLYLGTVRGFSALEIGLAVFSTGLFQVMSIPFYSWLANRVDLRWLLMAGLVGFAISMYSFVPITHDWGADQLLFPQAFRGLAQQFAVAPTVTLTLGSLPPARLKLASGLFNLMRNLGGAIGIALCGTVLNDRTNLHYSRLADHLNTANLAMTDFVQRSAASLTAQGLSPDAATSGALKNLSSLALREARTQAFSDAFYLIMIAKRIVVTGMGIISPLGCGVQHVWQSLLAGKSGISALDEKVVEDIPCKVAGQVPSIEQDPQHGFDPLATIPAKERKKMDRFIEFALVAAHEALAQAGWSPASQEEKDRTATVIATGIGGFSEIANAVHTTDERGPRRLSPFTIPSFLANLAAGHVSIAHGFRGPIGAPVTACAAGAQAIGDAARLIRSGEADIALCGGAEAAIHRVSLAGFAAARALSTASNDNPEAASRPFDRDRDGFVMGEGAGLIVIESLEHAQARGATPLAELVGYGTSADAWHLTAGPEDGNGARRAMEAALHQAGVTATDIDHINAHATSTQVGDKGELAAIKGLFGTHPVAVTSTKSATGHLLGAAGGIEAIFTIQALRDQIVPPTLNLHHPDEEAAGLDLVALTARPQALRYALSNGFGFGGVNASLLLKRWGSGE</sequence>
<dbReference type="InterPro" id="IPR011701">
    <property type="entry name" value="MFS"/>
</dbReference>
<dbReference type="PANTHER" id="PTHR11712">
    <property type="entry name" value="POLYKETIDE SYNTHASE-RELATED"/>
    <property type="match status" value="1"/>
</dbReference>
<dbReference type="InterPro" id="IPR000794">
    <property type="entry name" value="Beta-ketoacyl_synthase"/>
</dbReference>
<proteinExistence type="inferred from homology"/>
<dbReference type="Gene3D" id="1.10.287.470">
    <property type="entry name" value="Helix hairpin bin"/>
    <property type="match status" value="1"/>
</dbReference>
<keyword evidence="14" id="KW-0812">Transmembrane</keyword>
<dbReference type="EC" id="2.3.1.41" evidence="3"/>
<dbReference type="InterPro" id="IPR004638">
    <property type="entry name" value="EmrB-like"/>
</dbReference>
<keyword evidence="13" id="KW-0175">Coiled coil</keyword>
<keyword evidence="6" id="KW-0444">Lipid biosynthesis</keyword>
<evidence type="ECO:0000256" key="13">
    <source>
        <dbReference type="SAM" id="Coils"/>
    </source>
</evidence>
<dbReference type="SUPFAM" id="SSF103473">
    <property type="entry name" value="MFS general substrate transporter"/>
    <property type="match status" value="1"/>
</dbReference>
<dbReference type="PROSITE" id="PS00606">
    <property type="entry name" value="KS3_1"/>
    <property type="match status" value="1"/>
</dbReference>
<keyword evidence="7 12" id="KW-0808">Transferase</keyword>
<evidence type="ECO:0000256" key="7">
    <source>
        <dbReference type="ARBA" id="ARBA00022679"/>
    </source>
</evidence>
<dbReference type="InterPro" id="IPR016039">
    <property type="entry name" value="Thiolase-like"/>
</dbReference>
<feature type="transmembrane region" description="Helical" evidence="14">
    <location>
        <begin position="536"/>
        <end position="556"/>
    </location>
</feature>
<evidence type="ECO:0000259" key="16">
    <source>
        <dbReference type="PROSITE" id="PS51118"/>
    </source>
</evidence>
<dbReference type="GO" id="GO:0005829">
    <property type="term" value="C:cytosol"/>
    <property type="evidence" value="ECO:0007669"/>
    <property type="project" value="TreeGrafter"/>
</dbReference>
<evidence type="ECO:0000256" key="8">
    <source>
        <dbReference type="ARBA" id="ARBA00022832"/>
    </source>
</evidence>
<comment type="similarity">
    <text evidence="2 12">Belongs to the thiolase-like superfamily. Beta-ketoacyl-ACP synthases family.</text>
</comment>
<feature type="coiled-coil region" evidence="13">
    <location>
        <begin position="297"/>
        <end position="324"/>
    </location>
</feature>
<evidence type="ECO:0000256" key="2">
    <source>
        <dbReference type="ARBA" id="ARBA00008467"/>
    </source>
</evidence>
<evidence type="ECO:0000259" key="17">
    <source>
        <dbReference type="PROSITE" id="PS52004"/>
    </source>
</evidence>
<feature type="transmembrane region" description="Helical" evidence="14">
    <location>
        <begin position="657"/>
        <end position="677"/>
    </location>
</feature>
<feature type="transmembrane region" description="Helical" evidence="14">
    <location>
        <begin position="594"/>
        <end position="617"/>
    </location>
</feature>
<dbReference type="CDD" id="cd17503">
    <property type="entry name" value="MFS_LmrB_MDR_like"/>
    <property type="match status" value="1"/>
</dbReference>
<dbReference type="SMART" id="SM00825">
    <property type="entry name" value="PKS_KS"/>
    <property type="match status" value="1"/>
</dbReference>
<feature type="transmembrane region" description="Helical" evidence="14">
    <location>
        <begin position="623"/>
        <end position="645"/>
    </location>
</feature>
<dbReference type="GO" id="GO:0006633">
    <property type="term" value="P:fatty acid biosynthetic process"/>
    <property type="evidence" value="ECO:0007669"/>
    <property type="project" value="UniProtKB-KW"/>
</dbReference>
<dbReference type="HOGENOM" id="CLU_256123_0_0_1"/>
<keyword evidence="10" id="KW-0275">Fatty acid biosynthesis</keyword>
<dbReference type="InterPro" id="IPR036390">
    <property type="entry name" value="WH_DNA-bd_sf"/>
</dbReference>
<dbReference type="FunFam" id="3.40.47.10:FF:000009">
    <property type="entry name" value="3-oxoacyl-[acyl-carrier-protein] synthase 2"/>
    <property type="match status" value="1"/>
</dbReference>
<evidence type="ECO:0000259" key="15">
    <source>
        <dbReference type="PROSITE" id="PS50850"/>
    </source>
</evidence>
<dbReference type="PROSITE" id="PS52004">
    <property type="entry name" value="KS3_2"/>
    <property type="match status" value="1"/>
</dbReference>
<dbReference type="PROSITE" id="PS50850">
    <property type="entry name" value="MFS"/>
    <property type="match status" value="1"/>
</dbReference>